<protein>
    <recommendedName>
        <fullName evidence="6">HTH lysR-type domain-containing protein</fullName>
    </recommendedName>
</protein>
<dbReference type="InterPro" id="IPR036388">
    <property type="entry name" value="WH-like_DNA-bd_sf"/>
</dbReference>
<dbReference type="GO" id="GO:0003677">
    <property type="term" value="F:DNA binding"/>
    <property type="evidence" value="ECO:0007669"/>
    <property type="project" value="UniProtKB-KW"/>
</dbReference>
<keyword evidence="3" id="KW-0238">DNA-binding</keyword>
<organism evidence="7 8">
    <name type="scientific">Acetobacter oeni</name>
    <dbReference type="NCBI Taxonomy" id="304077"/>
    <lineage>
        <taxon>Bacteria</taxon>
        <taxon>Pseudomonadati</taxon>
        <taxon>Pseudomonadota</taxon>
        <taxon>Alphaproteobacteria</taxon>
        <taxon>Acetobacterales</taxon>
        <taxon>Acetobacteraceae</taxon>
        <taxon>Acetobacter</taxon>
    </lineage>
</organism>
<dbReference type="InterPro" id="IPR050950">
    <property type="entry name" value="HTH-type_LysR_regulators"/>
</dbReference>
<dbReference type="RefSeq" id="WP_146888563.1">
    <property type="nucleotide sequence ID" value="NZ_BJYG01000023.1"/>
</dbReference>
<comment type="caution">
    <text evidence="7">The sequence shown here is derived from an EMBL/GenBank/DDBJ whole genome shotgun (WGS) entry which is preliminary data.</text>
</comment>
<comment type="similarity">
    <text evidence="1">Belongs to the LysR transcriptional regulatory family.</text>
</comment>
<accession>A0A511XL06</accession>
<dbReference type="CDD" id="cd05466">
    <property type="entry name" value="PBP2_LTTR_substrate"/>
    <property type="match status" value="1"/>
</dbReference>
<dbReference type="GO" id="GO:0003700">
    <property type="term" value="F:DNA-binding transcription factor activity"/>
    <property type="evidence" value="ECO:0007669"/>
    <property type="project" value="InterPro"/>
</dbReference>
<reference evidence="7 8" key="1">
    <citation type="submission" date="2019-07" db="EMBL/GenBank/DDBJ databases">
        <title>Whole genome shotgun sequence of Acetobacter oeni NBRC 105207.</title>
        <authorList>
            <person name="Hosoyama A."/>
            <person name="Uohara A."/>
            <person name="Ohji S."/>
            <person name="Ichikawa N."/>
        </authorList>
    </citation>
    <scope>NUCLEOTIDE SEQUENCE [LARGE SCALE GENOMIC DNA]</scope>
    <source>
        <strain evidence="7 8">NBRC 105207</strain>
    </source>
</reference>
<evidence type="ECO:0000256" key="5">
    <source>
        <dbReference type="SAM" id="MobiDB-lite"/>
    </source>
</evidence>
<dbReference type="Pfam" id="PF00126">
    <property type="entry name" value="HTH_1"/>
    <property type="match status" value="1"/>
</dbReference>
<evidence type="ECO:0000313" key="7">
    <source>
        <dbReference type="EMBL" id="GEN63640.1"/>
    </source>
</evidence>
<dbReference type="PRINTS" id="PR00039">
    <property type="entry name" value="HTHLYSR"/>
</dbReference>
<dbReference type="SUPFAM" id="SSF53850">
    <property type="entry name" value="Periplasmic binding protein-like II"/>
    <property type="match status" value="1"/>
</dbReference>
<evidence type="ECO:0000256" key="2">
    <source>
        <dbReference type="ARBA" id="ARBA00023015"/>
    </source>
</evidence>
<gene>
    <name evidence="7" type="ORF">AOE01nite_18640</name>
</gene>
<dbReference type="InterPro" id="IPR000847">
    <property type="entry name" value="LysR_HTH_N"/>
</dbReference>
<evidence type="ECO:0000256" key="1">
    <source>
        <dbReference type="ARBA" id="ARBA00009437"/>
    </source>
</evidence>
<dbReference type="PROSITE" id="PS50931">
    <property type="entry name" value="HTH_LYSR"/>
    <property type="match status" value="1"/>
</dbReference>
<evidence type="ECO:0000256" key="3">
    <source>
        <dbReference type="ARBA" id="ARBA00023125"/>
    </source>
</evidence>
<sequence length="236" mass="26881">MTEPVMQNSERPRSRKESVPDPARLHRLHERLDWNLLRTFQVVALERNLTRAAVQLHVTQSAVSQALRRLEHFVGCKLIVRRGNTMVLTRTGENVYRIASETYRAVRGIGDAVVGSDGNEVGTVRLLTISGVESEAYDACLRQFHVRYPRIRLEILPSSSQDIMNAVLQNTGAIGLGLLKNEHPNLGHFLLIRQRYAFYCGPHHPLFGREDIRPEELYAEDFVTFQAEMLGGLLRR</sequence>
<dbReference type="EMBL" id="BJYG01000023">
    <property type="protein sequence ID" value="GEN63640.1"/>
    <property type="molecule type" value="Genomic_DNA"/>
</dbReference>
<feature type="compositionally biased region" description="Basic and acidic residues" evidence="5">
    <location>
        <begin position="10"/>
        <end position="19"/>
    </location>
</feature>
<feature type="domain" description="HTH lysR-type" evidence="6">
    <location>
        <begin position="32"/>
        <end position="89"/>
    </location>
</feature>
<dbReference type="Pfam" id="PF03466">
    <property type="entry name" value="LysR_substrate"/>
    <property type="match status" value="1"/>
</dbReference>
<feature type="region of interest" description="Disordered" evidence="5">
    <location>
        <begin position="1"/>
        <end position="22"/>
    </location>
</feature>
<dbReference type="SUPFAM" id="SSF46785">
    <property type="entry name" value="Winged helix' DNA-binding domain"/>
    <property type="match status" value="1"/>
</dbReference>
<evidence type="ECO:0000259" key="6">
    <source>
        <dbReference type="PROSITE" id="PS50931"/>
    </source>
</evidence>
<name>A0A511XL06_9PROT</name>
<keyword evidence="8" id="KW-1185">Reference proteome</keyword>
<dbReference type="GO" id="GO:0005829">
    <property type="term" value="C:cytosol"/>
    <property type="evidence" value="ECO:0007669"/>
    <property type="project" value="TreeGrafter"/>
</dbReference>
<dbReference type="OrthoDB" id="7506954at2"/>
<proteinExistence type="inferred from homology"/>
<dbReference type="PANTHER" id="PTHR30419">
    <property type="entry name" value="HTH-TYPE TRANSCRIPTIONAL REGULATOR YBHD"/>
    <property type="match status" value="1"/>
</dbReference>
<keyword evidence="2" id="KW-0805">Transcription regulation</keyword>
<dbReference type="InterPro" id="IPR005119">
    <property type="entry name" value="LysR_subst-bd"/>
</dbReference>
<dbReference type="Gene3D" id="1.10.10.10">
    <property type="entry name" value="Winged helix-like DNA-binding domain superfamily/Winged helix DNA-binding domain"/>
    <property type="match status" value="1"/>
</dbReference>
<dbReference type="AlphaFoldDB" id="A0A511XL06"/>
<dbReference type="Gene3D" id="3.40.190.290">
    <property type="match status" value="1"/>
</dbReference>
<dbReference type="InterPro" id="IPR036390">
    <property type="entry name" value="WH_DNA-bd_sf"/>
</dbReference>
<dbReference type="PANTHER" id="PTHR30419:SF8">
    <property type="entry name" value="NITROGEN ASSIMILATION TRANSCRIPTIONAL ACTIVATOR-RELATED"/>
    <property type="match status" value="1"/>
</dbReference>
<keyword evidence="4" id="KW-0804">Transcription</keyword>
<evidence type="ECO:0000256" key="4">
    <source>
        <dbReference type="ARBA" id="ARBA00023163"/>
    </source>
</evidence>
<evidence type="ECO:0000313" key="8">
    <source>
        <dbReference type="Proteomes" id="UP000321746"/>
    </source>
</evidence>
<dbReference type="Proteomes" id="UP000321746">
    <property type="component" value="Unassembled WGS sequence"/>
</dbReference>